<evidence type="ECO:0000256" key="3">
    <source>
        <dbReference type="ARBA" id="ARBA00022692"/>
    </source>
</evidence>
<feature type="compositionally biased region" description="Basic and acidic residues" evidence="10">
    <location>
        <begin position="439"/>
        <end position="456"/>
    </location>
</feature>
<feature type="transmembrane region" description="Helical" evidence="11">
    <location>
        <begin position="162"/>
        <end position="182"/>
    </location>
</feature>
<dbReference type="AlphaFoldDB" id="A0A1J0F5X6"/>
<dbReference type="GO" id="GO:0005886">
    <property type="term" value="C:plasma membrane"/>
    <property type="evidence" value="ECO:0007669"/>
    <property type="project" value="UniProtKB-SubCell"/>
</dbReference>
<evidence type="ECO:0000256" key="11">
    <source>
        <dbReference type="SAM" id="Phobius"/>
    </source>
</evidence>
<evidence type="ECO:0000313" key="13">
    <source>
        <dbReference type="EMBL" id="APC23843.1"/>
    </source>
</evidence>
<keyword evidence="2" id="KW-1003">Cell membrane</keyword>
<keyword evidence="3 9" id="KW-0812">Transmembrane</keyword>
<dbReference type="PROSITE" id="PS00237">
    <property type="entry name" value="G_PROTEIN_RECEP_F1_1"/>
    <property type="match status" value="1"/>
</dbReference>
<keyword evidence="5 9" id="KW-0297">G-protein coupled receptor</keyword>
<comment type="similarity">
    <text evidence="9">Belongs to the G-protein coupled receptor 1 family.</text>
</comment>
<proteinExistence type="evidence at transcript level"/>
<keyword evidence="4 11" id="KW-1133">Transmembrane helix</keyword>
<feature type="compositionally biased region" description="Basic and acidic residues" evidence="10">
    <location>
        <begin position="306"/>
        <end position="316"/>
    </location>
</feature>
<evidence type="ECO:0000259" key="12">
    <source>
        <dbReference type="PROSITE" id="PS50262"/>
    </source>
</evidence>
<protein>
    <submittedName>
        <fullName evidence="13">Alpha-2 adrenergic receptor</fullName>
    </submittedName>
</protein>
<feature type="compositionally biased region" description="Low complexity" evidence="10">
    <location>
        <begin position="291"/>
        <end position="305"/>
    </location>
</feature>
<dbReference type="PRINTS" id="PR00237">
    <property type="entry name" value="GPCRRHODOPSN"/>
</dbReference>
<feature type="compositionally biased region" description="Basic and acidic residues" evidence="10">
    <location>
        <begin position="509"/>
        <end position="528"/>
    </location>
</feature>
<dbReference type="Pfam" id="PF00001">
    <property type="entry name" value="7tm_1"/>
    <property type="match status" value="1"/>
</dbReference>
<dbReference type="InterPro" id="IPR000276">
    <property type="entry name" value="GPCR_Rhodpsn"/>
</dbReference>
<feature type="transmembrane region" description="Helical" evidence="11">
    <location>
        <begin position="203"/>
        <end position="223"/>
    </location>
</feature>
<evidence type="ECO:0000256" key="5">
    <source>
        <dbReference type="ARBA" id="ARBA00023040"/>
    </source>
</evidence>
<accession>A0A1J0F5X6</accession>
<feature type="region of interest" description="Disordered" evidence="10">
    <location>
        <begin position="381"/>
        <end position="487"/>
    </location>
</feature>
<feature type="domain" description="G-protein coupled receptors family 1 profile" evidence="12">
    <location>
        <begin position="103"/>
        <end position="596"/>
    </location>
</feature>
<keyword evidence="7 9" id="KW-0675">Receptor</keyword>
<name>A0A1J0F5X6_PLADU</name>
<sequence>MVFPNDSRAFQDLPRTVFEDKYWPGDLPDMQALTSDSNVTAIPYGPHNVTNRDDYLLSDLTSAANLTANSTAIPAGYLSGYTGAHIIIASILVTALMIIIVVGNALVVIAIAVDRNLKGLQNWFIASLAVADLLVGLLIMPLSLTNELLGYWIFGNVLCELWLATDVLLCTASILNLCLISLDRYWSITRAVSYVRTRTKKRAIIMIATVWILSMIICLPPLVGWKRPQPMKYGLPLCVLSEDMGYVVYSTLGSFYIPLVVMVVVYFKIYLAARSRARRNLKKPLVPVAQNGKSTSTTPSTTNSGNKKDQNAMDNKDIEDDDLSSYEVSAQQASLPPGKAAHEQCMKHPDYKLQVPNPHIQYKPLEEKFTDTDSACDSPVRNAMRKSAGGKKLTFSETDGESMSDTIGRGTYTTPSAAMTEDNMKPLLQGGGDSQPESDSQRDTDRTPMQESKPRPNDIALKCGGNDANANDVHTETTTDAEEGSQGTKLKVLLSPATFRQLSSQAALKHSERQKAKEKHKRVEDTEKTKRRIARAKERRATIVLGIIMATFILCWLPFFSSYLITSLSGLEPPSLLFAIFFWAGYCNSALNPVIYTIFNRDFGQAFYRLLCRRRRGRL</sequence>
<dbReference type="SMART" id="SM01381">
    <property type="entry name" value="7TM_GPCR_Srsx"/>
    <property type="match status" value="1"/>
</dbReference>
<evidence type="ECO:0000256" key="8">
    <source>
        <dbReference type="ARBA" id="ARBA00023224"/>
    </source>
</evidence>
<dbReference type="SUPFAM" id="SSF81321">
    <property type="entry name" value="Family A G protein-coupled receptor-like"/>
    <property type="match status" value="1"/>
</dbReference>
<organism evidence="13">
    <name type="scientific">Platynereis dumerilii</name>
    <name type="common">Dumeril's clam worm</name>
    <dbReference type="NCBI Taxonomy" id="6359"/>
    <lineage>
        <taxon>Eukaryota</taxon>
        <taxon>Metazoa</taxon>
        <taxon>Spiralia</taxon>
        <taxon>Lophotrochozoa</taxon>
        <taxon>Annelida</taxon>
        <taxon>Polychaeta</taxon>
        <taxon>Errantia</taxon>
        <taxon>Phyllodocida</taxon>
        <taxon>Nereididae</taxon>
        <taxon>Platynereis</taxon>
    </lineage>
</organism>
<evidence type="ECO:0000256" key="2">
    <source>
        <dbReference type="ARBA" id="ARBA00022475"/>
    </source>
</evidence>
<feature type="region of interest" description="Disordered" evidence="10">
    <location>
        <begin position="284"/>
        <end position="344"/>
    </location>
</feature>
<comment type="subcellular location">
    <subcellularLocation>
        <location evidence="1">Cell membrane</location>
        <topology evidence="1">Multi-pass membrane protein</topology>
    </subcellularLocation>
</comment>
<feature type="transmembrane region" description="Helical" evidence="11">
    <location>
        <begin position="577"/>
        <end position="599"/>
    </location>
</feature>
<reference evidence="13" key="1">
    <citation type="journal article" date="2016" name="BMC Biol.">
        <title>Ancient coexistence of norepinephrine, tyramine, and octopamine signaling in bilaterians.</title>
        <authorList>
            <person name="Bauknecht P."/>
            <person name="Jekely G."/>
        </authorList>
    </citation>
    <scope>NUCLEOTIDE SEQUENCE</scope>
</reference>
<dbReference type="GO" id="GO:0004930">
    <property type="term" value="F:G protein-coupled receptor activity"/>
    <property type="evidence" value="ECO:0007669"/>
    <property type="project" value="UniProtKB-KW"/>
</dbReference>
<dbReference type="InterPro" id="IPR017452">
    <property type="entry name" value="GPCR_Rhodpsn_7TM"/>
</dbReference>
<evidence type="ECO:0000256" key="9">
    <source>
        <dbReference type="RuleBase" id="RU000688"/>
    </source>
</evidence>
<feature type="transmembrane region" description="Helical" evidence="11">
    <location>
        <begin position="541"/>
        <end position="565"/>
    </location>
</feature>
<feature type="compositionally biased region" description="Polar residues" evidence="10">
    <location>
        <begin position="395"/>
        <end position="417"/>
    </location>
</feature>
<evidence type="ECO:0000256" key="4">
    <source>
        <dbReference type="ARBA" id="ARBA00022989"/>
    </source>
</evidence>
<evidence type="ECO:0000256" key="10">
    <source>
        <dbReference type="SAM" id="MobiDB-lite"/>
    </source>
</evidence>
<dbReference type="CDD" id="cd15059">
    <property type="entry name" value="7tmA_alpha2_AR"/>
    <property type="match status" value="1"/>
</dbReference>
<feature type="transmembrane region" description="Helical" evidence="11">
    <location>
        <begin position="86"/>
        <end position="111"/>
    </location>
</feature>
<evidence type="ECO:0000256" key="1">
    <source>
        <dbReference type="ARBA" id="ARBA00004651"/>
    </source>
</evidence>
<dbReference type="PANTHER" id="PTHR24248:SF189">
    <property type="entry name" value="ALPHA2-ADRENERGIC-LIKE OCTOPAMINE RECEPTOR, ISOFORM B"/>
    <property type="match status" value="1"/>
</dbReference>
<dbReference type="Gene3D" id="1.20.1070.10">
    <property type="entry name" value="Rhodopsin 7-helix transmembrane proteins"/>
    <property type="match status" value="2"/>
</dbReference>
<dbReference type="PROSITE" id="PS50262">
    <property type="entry name" value="G_PROTEIN_RECEP_F1_2"/>
    <property type="match status" value="1"/>
</dbReference>
<evidence type="ECO:0000256" key="6">
    <source>
        <dbReference type="ARBA" id="ARBA00023136"/>
    </source>
</evidence>
<keyword evidence="6 11" id="KW-0472">Membrane</keyword>
<feature type="region of interest" description="Disordered" evidence="10">
    <location>
        <begin position="506"/>
        <end position="528"/>
    </location>
</feature>
<dbReference type="EMBL" id="KX372343">
    <property type="protein sequence ID" value="APC23843.1"/>
    <property type="molecule type" value="mRNA"/>
</dbReference>
<evidence type="ECO:0000256" key="7">
    <source>
        <dbReference type="ARBA" id="ARBA00023170"/>
    </source>
</evidence>
<keyword evidence="8 9" id="KW-0807">Transducer</keyword>
<feature type="transmembrane region" description="Helical" evidence="11">
    <location>
        <begin position="123"/>
        <end position="142"/>
    </location>
</feature>
<feature type="transmembrane region" description="Helical" evidence="11">
    <location>
        <begin position="255"/>
        <end position="273"/>
    </location>
</feature>
<dbReference type="PANTHER" id="PTHR24248">
    <property type="entry name" value="ADRENERGIC RECEPTOR-RELATED G-PROTEIN COUPLED RECEPTOR"/>
    <property type="match status" value="1"/>
</dbReference>